<keyword evidence="6" id="KW-0238">DNA-binding</keyword>
<dbReference type="InterPro" id="IPR052511">
    <property type="entry name" value="ATP-dep_Helicase"/>
</dbReference>
<dbReference type="Pfam" id="PF06224">
    <property type="entry name" value="AlkZ-like"/>
    <property type="match status" value="1"/>
</dbReference>
<dbReference type="InterPro" id="IPR001650">
    <property type="entry name" value="Helicase_C-like"/>
</dbReference>
<dbReference type="Pfam" id="PF19306">
    <property type="entry name" value="WHD_Lhr"/>
    <property type="match status" value="1"/>
</dbReference>
<dbReference type="Proteomes" id="UP001139353">
    <property type="component" value="Unassembled WGS sequence"/>
</dbReference>
<comment type="caution">
    <text evidence="11">The sequence shown here is derived from an EMBL/GenBank/DDBJ whole genome shotgun (WGS) entry which is preliminary data.</text>
</comment>
<dbReference type="InterPro" id="IPR009351">
    <property type="entry name" value="AlkZ-like"/>
</dbReference>
<dbReference type="GO" id="GO:0005524">
    <property type="term" value="F:ATP binding"/>
    <property type="evidence" value="ECO:0007669"/>
    <property type="project" value="UniProtKB-KW"/>
</dbReference>
<gene>
    <name evidence="11" type="ORF">LPC04_22935</name>
</gene>
<evidence type="ECO:0000259" key="10">
    <source>
        <dbReference type="PROSITE" id="PS51194"/>
    </source>
</evidence>
<dbReference type="InterPro" id="IPR055368">
    <property type="entry name" value="WH3_Lhr"/>
</dbReference>
<dbReference type="InterPro" id="IPR055367">
    <property type="entry name" value="WH4_Lhr"/>
</dbReference>
<dbReference type="InterPro" id="IPR027417">
    <property type="entry name" value="P-loop_NTPase"/>
</dbReference>
<keyword evidence="1" id="KW-0547">Nucleotide-binding</keyword>
<accession>A0A9X1YN82</accession>
<evidence type="ECO:0000256" key="8">
    <source>
        <dbReference type="ARBA" id="ARBA00023235"/>
    </source>
</evidence>
<dbReference type="InterPro" id="IPR013701">
    <property type="entry name" value="Lhr-like_DEAD/DEAH_assoc"/>
</dbReference>
<dbReference type="Pfam" id="PF00270">
    <property type="entry name" value="DEAD"/>
    <property type="match status" value="1"/>
</dbReference>
<dbReference type="SMART" id="SM00490">
    <property type="entry name" value="HELICc"/>
    <property type="match status" value="1"/>
</dbReference>
<dbReference type="GO" id="GO:0003677">
    <property type="term" value="F:DNA binding"/>
    <property type="evidence" value="ECO:0007669"/>
    <property type="project" value="UniProtKB-KW"/>
</dbReference>
<feature type="domain" description="Helicase C-terminal" evidence="10">
    <location>
        <begin position="296"/>
        <end position="457"/>
    </location>
</feature>
<keyword evidence="3" id="KW-0378">Hydrolase</keyword>
<dbReference type="SMART" id="SM00487">
    <property type="entry name" value="DEXDc"/>
    <property type="match status" value="1"/>
</dbReference>
<dbReference type="Pfam" id="PF23234">
    <property type="entry name" value="WHD_4th_Lhr"/>
    <property type="match status" value="1"/>
</dbReference>
<sequence length="1485" mass="162142">MTIRTPSVRVAMSALQDFHPAVARWFERRFGTPTPAQVAAWPHIRAGRDTLVAAPTGSGKTLTAFLAALDDLVRRGVAGDLPDETAVVYVSPLKALSNDIRANLDEPLAGIRAELAALGLPDVEIRTAVRTGDTPQRERQQAMRRPPHILVTTPESLYVLLGSLSGRRMLSTVRSVIVDEIHALAANKRGSHLALSLERLQMIVDEPPCDPAPDEDGVVPDPKAVAPRAQPRHVVRIGLSATQKPIAEVARFLVGAGSVVEGVAQCEIVDIGYKKQRDLALEVPPTPLAAVMSNDQWEQVYERIVQLVATHRTTLVFVNTRRMAERAARHLADLLGKEAVAAHHGSLSRELRLDAEQRLKRGELKVLVATASLELGLDIGDVDLVCQLGSPRSIAAFLQRAGRAGHAVGGTPKARLFPQSRDELVECAALLDAIRRGELDTLHVPPQPLDVLAQQIVAETACRDWDEDALYALMCRAWPYASLPRERFDAVLRMLADGYTTRQGPRGSYLHRDAVHHQLRERRGARMTALTSGGTIPETGDYTVMLEPQADRIGTVNEDFAVESLAGDIFQLGNTSYRILKVEPGRVRVEDAKGAPPNIPFWLGEAPGRSDELSFAVSRLRAEVGEHVRRDGTTAAIATLVEQTANAIDAEAARQIVDHLASAQAVLGALPTQTRIVMERFFDQSGGMQLVIHSPFGSRLNRAWGLALRKRFCRQFNFELQAAATEDAIVLSLSTSHSFPLDEVARYLRSATAMDVLIQALLDAPLFAVRWRWNATTALALPRFVGGRKVAPQLQRMKSEDLLAAVFPDQVACAENIGGDRDVPDHPLVAQTMHDCLHEAMDSDGWLDVLRGIESGAIEVIARDLPAPSPLAAEALNARPYAYLDDAPIEERRTQAVQNRRFGDASSVDEMGALDADAIAGVREEAWPRARSADEVHEALMTLGAITESEARANDHWETALAMLAKSGRATRMVSEEIILWVAAERLAPMRQLYPRAALRPDIASPQGYEAGLATPEEALRELLRARLGGLGPVTVDELVAQLGLPRAEIEFALAALQAEGSVFQGHVTPNLADVEWCERHLLARIHRYTLKRLRREIEPVEPRDFVRFLFEWQHVATSTRVSGPEALPAVLAQLEGFEAPASLWEAEVLPARVRDYASSWLDDLCTSGRTMWTRLRPLASGTQGGGRSSLRTTPILLLPRRAAPTWSRLASAAADDEALGGRAQRVFDVLEANGASFFDEIADGARLLRAELEDALAELVVRGRANCDSYAGLRALLVPAAKRATAVSRSRRRVALFGIEDAGRWNVIRAPHPSADGKVAAEAIEHVARTLLRRYGVVCFQLLEREAAWLPPWRELVRVYRRLEARGEIRGGRFIAGVTGEQFALPDAIATMRAVRRQPPDEAMVCLSASDPANLLGTVLAGPKVPRVAGSRVLYRDGLAIGTSIGGQIELLVPLSIEETRAATRALALDPQVRFLEMAATASP</sequence>
<evidence type="ECO:0000256" key="5">
    <source>
        <dbReference type="ARBA" id="ARBA00022840"/>
    </source>
</evidence>
<dbReference type="Pfam" id="PF00271">
    <property type="entry name" value="Helicase_C"/>
    <property type="match status" value="1"/>
</dbReference>
<name>A0A9X1YN82_9BURK</name>
<dbReference type="InterPro" id="IPR014001">
    <property type="entry name" value="Helicase_ATP-bd"/>
</dbReference>
<keyword evidence="5" id="KW-0067">ATP-binding</keyword>
<keyword evidence="12" id="KW-1185">Reference proteome</keyword>
<organism evidence="11 12">
    <name type="scientific">Scleromatobacter humisilvae</name>
    <dbReference type="NCBI Taxonomy" id="2897159"/>
    <lineage>
        <taxon>Bacteria</taxon>
        <taxon>Pseudomonadati</taxon>
        <taxon>Pseudomonadota</taxon>
        <taxon>Betaproteobacteria</taxon>
        <taxon>Burkholderiales</taxon>
        <taxon>Sphaerotilaceae</taxon>
        <taxon>Scleromatobacter</taxon>
    </lineage>
</organism>
<evidence type="ECO:0000256" key="4">
    <source>
        <dbReference type="ARBA" id="ARBA00022806"/>
    </source>
</evidence>
<evidence type="ECO:0000256" key="6">
    <source>
        <dbReference type="ARBA" id="ARBA00023125"/>
    </source>
</evidence>
<dbReference type="RefSeq" id="WP_275684623.1">
    <property type="nucleotide sequence ID" value="NZ_JAJLJH010000009.1"/>
</dbReference>
<dbReference type="GO" id="GO:0016887">
    <property type="term" value="F:ATP hydrolysis activity"/>
    <property type="evidence" value="ECO:0007669"/>
    <property type="project" value="TreeGrafter"/>
</dbReference>
<evidence type="ECO:0000259" key="9">
    <source>
        <dbReference type="PROSITE" id="PS51192"/>
    </source>
</evidence>
<feature type="domain" description="Helicase ATP-binding" evidence="9">
    <location>
        <begin position="41"/>
        <end position="261"/>
    </location>
</feature>
<dbReference type="Pfam" id="PF23235">
    <property type="entry name" value="WHD_3rd_Lhr"/>
    <property type="match status" value="1"/>
</dbReference>
<evidence type="ECO:0000256" key="1">
    <source>
        <dbReference type="ARBA" id="ARBA00022741"/>
    </source>
</evidence>
<protein>
    <submittedName>
        <fullName evidence="11">DEAD/DEAH box helicase</fullName>
    </submittedName>
</protein>
<evidence type="ECO:0000256" key="3">
    <source>
        <dbReference type="ARBA" id="ARBA00022801"/>
    </source>
</evidence>
<dbReference type="PANTHER" id="PTHR47962:SF5">
    <property type="entry name" value="ATP-DEPENDENT HELICASE LHR-RELATED"/>
    <property type="match status" value="1"/>
</dbReference>
<dbReference type="GO" id="GO:0006281">
    <property type="term" value="P:DNA repair"/>
    <property type="evidence" value="ECO:0007669"/>
    <property type="project" value="UniProtKB-KW"/>
</dbReference>
<proteinExistence type="predicted"/>
<evidence type="ECO:0000313" key="12">
    <source>
        <dbReference type="Proteomes" id="UP001139353"/>
    </source>
</evidence>
<evidence type="ECO:0000256" key="7">
    <source>
        <dbReference type="ARBA" id="ARBA00023204"/>
    </source>
</evidence>
<reference evidence="11" key="1">
    <citation type="submission" date="2021-11" db="EMBL/GenBank/DDBJ databases">
        <title>BS-T2-15 a new species belonging to the Comamonadaceae family isolated from the soil of a French oak forest.</title>
        <authorList>
            <person name="Mieszkin S."/>
            <person name="Alain K."/>
        </authorList>
    </citation>
    <scope>NUCLEOTIDE SEQUENCE</scope>
    <source>
        <strain evidence="11">BS-T2-15</strain>
    </source>
</reference>
<dbReference type="PROSITE" id="PS51192">
    <property type="entry name" value="HELICASE_ATP_BIND_1"/>
    <property type="match status" value="1"/>
</dbReference>
<dbReference type="GO" id="GO:0004386">
    <property type="term" value="F:helicase activity"/>
    <property type="evidence" value="ECO:0007669"/>
    <property type="project" value="UniProtKB-KW"/>
</dbReference>
<evidence type="ECO:0000313" key="11">
    <source>
        <dbReference type="EMBL" id="MCK9688575.1"/>
    </source>
</evidence>
<dbReference type="EMBL" id="JAJLJH010000009">
    <property type="protein sequence ID" value="MCK9688575.1"/>
    <property type="molecule type" value="Genomic_DNA"/>
</dbReference>
<dbReference type="PANTHER" id="PTHR47962">
    <property type="entry name" value="ATP-DEPENDENT HELICASE LHR-RELATED-RELATED"/>
    <property type="match status" value="1"/>
</dbReference>
<dbReference type="InterPro" id="IPR045628">
    <property type="entry name" value="Lhr_WH_dom"/>
</dbReference>
<dbReference type="PROSITE" id="PS51194">
    <property type="entry name" value="HELICASE_CTER"/>
    <property type="match status" value="1"/>
</dbReference>
<dbReference type="Pfam" id="PF08494">
    <property type="entry name" value="DEAD_assoc"/>
    <property type="match status" value="1"/>
</dbReference>
<keyword evidence="4 11" id="KW-0347">Helicase</keyword>
<dbReference type="SUPFAM" id="SSF52540">
    <property type="entry name" value="P-loop containing nucleoside triphosphate hydrolases"/>
    <property type="match status" value="1"/>
</dbReference>
<keyword evidence="8" id="KW-0413">Isomerase</keyword>
<dbReference type="CDD" id="cd18796">
    <property type="entry name" value="SF2_C_LHR"/>
    <property type="match status" value="1"/>
</dbReference>
<dbReference type="Gene3D" id="3.40.50.300">
    <property type="entry name" value="P-loop containing nucleotide triphosphate hydrolases"/>
    <property type="match status" value="2"/>
</dbReference>
<evidence type="ECO:0000256" key="2">
    <source>
        <dbReference type="ARBA" id="ARBA00022763"/>
    </source>
</evidence>
<keyword evidence="2" id="KW-0227">DNA damage</keyword>
<keyword evidence="7" id="KW-0234">DNA repair</keyword>
<dbReference type="InterPro" id="IPR011545">
    <property type="entry name" value="DEAD/DEAH_box_helicase_dom"/>
</dbReference>